<evidence type="ECO:0000256" key="1">
    <source>
        <dbReference type="SAM" id="Phobius"/>
    </source>
</evidence>
<keyword evidence="1" id="KW-1133">Transmembrane helix</keyword>
<feature type="transmembrane region" description="Helical" evidence="1">
    <location>
        <begin position="21"/>
        <end position="41"/>
    </location>
</feature>
<dbReference type="EMBL" id="OY726397">
    <property type="protein sequence ID" value="CAJ1507026.1"/>
    <property type="molecule type" value="Genomic_DNA"/>
</dbReference>
<evidence type="ECO:0000313" key="3">
    <source>
        <dbReference type="Proteomes" id="UP001190465"/>
    </source>
</evidence>
<accession>A0ABM9LYR5</accession>
<evidence type="ECO:0000313" key="2">
    <source>
        <dbReference type="EMBL" id="CAJ1507026.1"/>
    </source>
</evidence>
<feature type="transmembrane region" description="Helical" evidence="1">
    <location>
        <begin position="258"/>
        <end position="280"/>
    </location>
</feature>
<sequence length="338" mass="35685">MTRPAAAQDTGVGYPLATYRYVRLALVAVVAGLLASMVLAATSDNCWQTSISAFYYTVAHAVFIGALCAVGVCLISYKGLTTPEDILLNFAGFLAFVVALVPTSSPLHNPKDPATSCGLWLPTHSVTTAAVSNNVIAVLVGAAVGIVTYLVVRAQAGPAPGADVDHGAHRFEPDRPPRPVLVAVADFVLKWVQVAAPVLTAAALAAGLLWFLIDRDSFSAGAHSAAAIAMFSGIIAVVVLYACYSIQHFCHCRARGRFTVGYITIAAVMSATLVVVGVLHVHLRTWNYAILGLEIALIVEFAAFWLLQTLDSWNGQYRPVVPRAPLRPATTTASAEAD</sequence>
<name>A0ABM9LYR5_9MYCO</name>
<feature type="transmembrane region" description="Helical" evidence="1">
    <location>
        <begin position="286"/>
        <end position="307"/>
    </location>
</feature>
<feature type="transmembrane region" description="Helical" evidence="1">
    <location>
        <begin position="225"/>
        <end position="246"/>
    </location>
</feature>
<feature type="transmembrane region" description="Helical" evidence="1">
    <location>
        <begin position="127"/>
        <end position="152"/>
    </location>
</feature>
<keyword evidence="1" id="KW-0812">Transmembrane</keyword>
<keyword evidence="1" id="KW-0472">Membrane</keyword>
<feature type="transmembrane region" description="Helical" evidence="1">
    <location>
        <begin position="87"/>
        <end position="107"/>
    </location>
</feature>
<proteinExistence type="predicted"/>
<dbReference type="RefSeq" id="WP_308478763.1">
    <property type="nucleotide sequence ID" value="NZ_OY726397.1"/>
</dbReference>
<feature type="transmembrane region" description="Helical" evidence="1">
    <location>
        <begin position="53"/>
        <end position="75"/>
    </location>
</feature>
<reference evidence="2 3" key="1">
    <citation type="submission" date="2023-08" db="EMBL/GenBank/DDBJ databases">
        <authorList>
            <person name="Folkvardsen B D."/>
            <person name="Norman A."/>
        </authorList>
    </citation>
    <scope>NUCLEOTIDE SEQUENCE [LARGE SCALE GENOMIC DNA]</scope>
    <source>
        <strain evidence="2 3">Mu0053</strain>
    </source>
</reference>
<organism evidence="2 3">
    <name type="scientific">[Mycobacterium] burgundiense</name>
    <dbReference type="NCBI Taxonomy" id="3064286"/>
    <lineage>
        <taxon>Bacteria</taxon>
        <taxon>Bacillati</taxon>
        <taxon>Actinomycetota</taxon>
        <taxon>Actinomycetes</taxon>
        <taxon>Mycobacteriales</taxon>
        <taxon>Mycobacteriaceae</taxon>
        <taxon>Mycolicibacterium</taxon>
    </lineage>
</organism>
<keyword evidence="3" id="KW-1185">Reference proteome</keyword>
<gene>
    <name evidence="2" type="ORF">MU0053_003372</name>
</gene>
<dbReference type="Proteomes" id="UP001190465">
    <property type="component" value="Chromosome"/>
</dbReference>
<feature type="transmembrane region" description="Helical" evidence="1">
    <location>
        <begin position="194"/>
        <end position="213"/>
    </location>
</feature>
<protein>
    <submittedName>
        <fullName evidence="2">Diphosphate--fructose-6-phosphate 1-phosphotransferase</fullName>
    </submittedName>
</protein>